<sequence length="167" mass="18777">MKNRKSVYLLICCVIAVWGIIGYRIYAATTGDETTPISSNNSSRKGYFKLIDHSQDTYSLHADYPDPFRGFDDAPEEKPLDEHPIVSQSSQNTAFTKPEINWYGILFLGYILNPQSKKKVGIFSVNGHETMLSEGEQASGLKINKFVGDSVKVTYQKASKFISIKRQ</sequence>
<keyword evidence="1" id="KW-0472">Membrane</keyword>
<keyword evidence="3" id="KW-1185">Reference proteome</keyword>
<dbReference type="RefSeq" id="WP_109924290.1">
    <property type="nucleotide sequence ID" value="NZ_QGNZ01000001.1"/>
</dbReference>
<dbReference type="Proteomes" id="UP000245379">
    <property type="component" value="Unassembled WGS sequence"/>
</dbReference>
<keyword evidence="1" id="KW-1133">Transmembrane helix</keyword>
<reference evidence="2 3" key="1">
    <citation type="submission" date="2018-05" db="EMBL/GenBank/DDBJ databases">
        <title>Pedobacter paludis sp. nov., isolated from wetland soil.</title>
        <authorList>
            <person name="Zhang Y."/>
            <person name="Wang G."/>
        </authorList>
    </citation>
    <scope>NUCLEOTIDE SEQUENCE [LARGE SCALE GENOMIC DNA]</scope>
    <source>
        <strain evidence="2 3">KCTC22721</strain>
    </source>
</reference>
<evidence type="ECO:0008006" key="4">
    <source>
        <dbReference type="Google" id="ProtNLM"/>
    </source>
</evidence>
<keyword evidence="1" id="KW-0812">Transmembrane</keyword>
<dbReference type="EMBL" id="QGNZ01000001">
    <property type="protein sequence ID" value="PWS28860.1"/>
    <property type="molecule type" value="Genomic_DNA"/>
</dbReference>
<dbReference type="OrthoDB" id="676730at2"/>
<organism evidence="2 3">
    <name type="scientific">Pedobacter yonginense</name>
    <dbReference type="NCBI Taxonomy" id="651869"/>
    <lineage>
        <taxon>Bacteria</taxon>
        <taxon>Pseudomonadati</taxon>
        <taxon>Bacteroidota</taxon>
        <taxon>Sphingobacteriia</taxon>
        <taxon>Sphingobacteriales</taxon>
        <taxon>Sphingobacteriaceae</taxon>
        <taxon>Pedobacter</taxon>
    </lineage>
</organism>
<name>A0A317EPN4_9SPHI</name>
<evidence type="ECO:0000313" key="3">
    <source>
        <dbReference type="Proteomes" id="UP000245379"/>
    </source>
</evidence>
<evidence type="ECO:0000256" key="1">
    <source>
        <dbReference type="SAM" id="Phobius"/>
    </source>
</evidence>
<dbReference type="AlphaFoldDB" id="A0A317EPN4"/>
<proteinExistence type="predicted"/>
<gene>
    <name evidence="2" type="ORF">DHW03_03230</name>
</gene>
<protein>
    <recommendedName>
        <fullName evidence="4">Type II secretion system protein GspC N-terminal domain-containing protein</fullName>
    </recommendedName>
</protein>
<feature type="transmembrane region" description="Helical" evidence="1">
    <location>
        <begin position="7"/>
        <end position="26"/>
    </location>
</feature>
<evidence type="ECO:0000313" key="2">
    <source>
        <dbReference type="EMBL" id="PWS28860.1"/>
    </source>
</evidence>
<accession>A0A317EPN4</accession>
<comment type="caution">
    <text evidence="2">The sequence shown here is derived from an EMBL/GenBank/DDBJ whole genome shotgun (WGS) entry which is preliminary data.</text>
</comment>